<dbReference type="AlphaFoldDB" id="A0A366EXL7"/>
<dbReference type="PANTHER" id="PTHR22572">
    <property type="entry name" value="SUGAR-1-PHOSPHATE GUANYL TRANSFERASE"/>
    <property type="match status" value="1"/>
</dbReference>
<comment type="caution">
    <text evidence="2">The sequence shown here is derived from an EMBL/GenBank/DDBJ whole genome shotgun (WGS) entry which is preliminary data.</text>
</comment>
<feature type="domain" description="Nucleotidyl transferase" evidence="1">
    <location>
        <begin position="30"/>
        <end position="256"/>
    </location>
</feature>
<dbReference type="Pfam" id="PF00483">
    <property type="entry name" value="NTP_transferase"/>
    <property type="match status" value="1"/>
</dbReference>
<protein>
    <submittedName>
        <fullName evidence="2">Nucleotidyltransferase-like protein</fullName>
    </submittedName>
</protein>
<dbReference type="Proteomes" id="UP000253529">
    <property type="component" value="Unassembled WGS sequence"/>
</dbReference>
<keyword evidence="2" id="KW-0808">Transferase</keyword>
<dbReference type="OrthoDB" id="9814110at2"/>
<dbReference type="InterPro" id="IPR029044">
    <property type="entry name" value="Nucleotide-diphossugar_trans"/>
</dbReference>
<dbReference type="Gene3D" id="3.90.550.10">
    <property type="entry name" value="Spore Coat Polysaccharide Biosynthesis Protein SpsA, Chain A"/>
    <property type="match status" value="1"/>
</dbReference>
<name>A0A366EXL7_9HYPH</name>
<evidence type="ECO:0000259" key="1">
    <source>
        <dbReference type="Pfam" id="PF00483"/>
    </source>
</evidence>
<sequence>MNELSWPGTRPLADLPDLVREPPQALVRQAVIMAGGKGTRLHPYSASFPKPLMPLGETPVLELLLRRLKAAGVQEVILAVNHLRHLIQAYFGDGSELGLRLIYSAEDKPLGTAGALGNILDRLDETFFLTNGDLLTTMNLARMARTHVAERADASIGIFERENKIDFGLIEFDARDRLSAYREKPTSKYYVSMGVYILRREAVRAHVENVDYLDMPTLLLKMQAADGSVLCFRDDCVWLDIGRPDDFALAQKMYEENRDAFLVAP</sequence>
<organism evidence="2 3">
    <name type="scientific">Roseiarcus fermentans</name>
    <dbReference type="NCBI Taxonomy" id="1473586"/>
    <lineage>
        <taxon>Bacteria</taxon>
        <taxon>Pseudomonadati</taxon>
        <taxon>Pseudomonadota</taxon>
        <taxon>Alphaproteobacteria</taxon>
        <taxon>Hyphomicrobiales</taxon>
        <taxon>Roseiarcaceae</taxon>
        <taxon>Roseiarcus</taxon>
    </lineage>
</organism>
<dbReference type="GO" id="GO:0016740">
    <property type="term" value="F:transferase activity"/>
    <property type="evidence" value="ECO:0007669"/>
    <property type="project" value="UniProtKB-KW"/>
</dbReference>
<proteinExistence type="predicted"/>
<dbReference type="EMBL" id="QNRK01000029">
    <property type="protein sequence ID" value="RBP07128.1"/>
    <property type="molecule type" value="Genomic_DNA"/>
</dbReference>
<evidence type="ECO:0000313" key="3">
    <source>
        <dbReference type="Proteomes" id="UP000253529"/>
    </source>
</evidence>
<dbReference type="InterPro" id="IPR050486">
    <property type="entry name" value="Mannose-1P_guanyltransferase"/>
</dbReference>
<dbReference type="RefSeq" id="WP_113891515.1">
    <property type="nucleotide sequence ID" value="NZ_QNRK01000029.1"/>
</dbReference>
<gene>
    <name evidence="2" type="ORF">DFR50_12958</name>
</gene>
<keyword evidence="3" id="KW-1185">Reference proteome</keyword>
<dbReference type="SUPFAM" id="SSF53448">
    <property type="entry name" value="Nucleotide-diphospho-sugar transferases"/>
    <property type="match status" value="1"/>
</dbReference>
<evidence type="ECO:0000313" key="2">
    <source>
        <dbReference type="EMBL" id="RBP07128.1"/>
    </source>
</evidence>
<reference evidence="2 3" key="1">
    <citation type="submission" date="2018-06" db="EMBL/GenBank/DDBJ databases">
        <title>Genomic Encyclopedia of Type Strains, Phase IV (KMG-IV): sequencing the most valuable type-strain genomes for metagenomic binning, comparative biology and taxonomic classification.</title>
        <authorList>
            <person name="Goeker M."/>
        </authorList>
    </citation>
    <scope>NUCLEOTIDE SEQUENCE [LARGE SCALE GENOMIC DNA]</scope>
    <source>
        <strain evidence="2 3">DSM 24875</strain>
    </source>
</reference>
<accession>A0A366EXL7</accession>
<dbReference type="InterPro" id="IPR005835">
    <property type="entry name" value="NTP_transferase_dom"/>
</dbReference>